<keyword evidence="1" id="KW-0862">Zinc</keyword>
<dbReference type="Proteomes" id="UP001054821">
    <property type="component" value="Chromosome 2"/>
</dbReference>
<keyword evidence="5" id="KW-1185">Reference proteome</keyword>
<evidence type="ECO:0000313" key="4">
    <source>
        <dbReference type="EMBL" id="KAI5341621.1"/>
    </source>
</evidence>
<gene>
    <name evidence="4" type="ORF">L3X38_009496</name>
</gene>
<sequence length="266" mass="30223">MTSHLPLVRTRTDHGSEFENSQLLKFCEDWNHHVNIDDFAASTEMALDEDGLYLLFLRENLQLPRERVVQKLLISLPRSYDSICSVIEHSKDLDTLEIQEVVASLKNFELRLDRHAENSTEKAFTSLNIESKSSKNGSSSGGNKSQKNWKENGKNWNNKSNSNSKPNASSEGTKTPFKHCEKMHYGKCWFEGKPKCRGCGKFGHMVKNCHDNQPVQKVNYANQVEETGTLFFACNAVTDVKLNNSWYVDSGCSNHMTGDERLLIDI</sequence>
<name>A0AAD4WEF6_PRUDU</name>
<accession>A0AAD4WEF6</accession>
<reference evidence="4 5" key="1">
    <citation type="journal article" date="2022" name="G3 (Bethesda)">
        <title>Whole-genome sequence and methylome profiling of the almond [Prunus dulcis (Mill.) D.A. Webb] cultivar 'Nonpareil'.</title>
        <authorList>
            <person name="D'Amico-Willman K.M."/>
            <person name="Ouma W.Z."/>
            <person name="Meulia T."/>
            <person name="Sideli G.M."/>
            <person name="Gradziel T.M."/>
            <person name="Fresnedo-Ramirez J."/>
        </authorList>
    </citation>
    <scope>NUCLEOTIDE SEQUENCE [LARGE SCALE GENOMIC DNA]</scope>
    <source>
        <strain evidence="4">Clone GOH B32 T37-40</strain>
    </source>
</reference>
<evidence type="ECO:0000256" key="1">
    <source>
        <dbReference type="PROSITE-ProRule" id="PRU00047"/>
    </source>
</evidence>
<dbReference type="InterPro" id="IPR001878">
    <property type="entry name" value="Znf_CCHC"/>
</dbReference>
<organism evidence="4 5">
    <name type="scientific">Prunus dulcis</name>
    <name type="common">Almond</name>
    <name type="synonym">Amygdalus dulcis</name>
    <dbReference type="NCBI Taxonomy" id="3755"/>
    <lineage>
        <taxon>Eukaryota</taxon>
        <taxon>Viridiplantae</taxon>
        <taxon>Streptophyta</taxon>
        <taxon>Embryophyta</taxon>
        <taxon>Tracheophyta</taxon>
        <taxon>Spermatophyta</taxon>
        <taxon>Magnoliopsida</taxon>
        <taxon>eudicotyledons</taxon>
        <taxon>Gunneridae</taxon>
        <taxon>Pentapetalae</taxon>
        <taxon>rosids</taxon>
        <taxon>fabids</taxon>
        <taxon>Rosales</taxon>
        <taxon>Rosaceae</taxon>
        <taxon>Amygdaloideae</taxon>
        <taxon>Amygdaleae</taxon>
        <taxon>Prunus</taxon>
    </lineage>
</organism>
<keyword evidence="1" id="KW-0479">Metal-binding</keyword>
<evidence type="ECO:0000259" key="3">
    <source>
        <dbReference type="PROSITE" id="PS50158"/>
    </source>
</evidence>
<feature type="compositionally biased region" description="Low complexity" evidence="2">
    <location>
        <begin position="134"/>
        <end position="146"/>
    </location>
</feature>
<dbReference type="PROSITE" id="PS50158">
    <property type="entry name" value="ZF_CCHC"/>
    <property type="match status" value="1"/>
</dbReference>
<proteinExistence type="predicted"/>
<dbReference type="GO" id="GO:0008270">
    <property type="term" value="F:zinc ion binding"/>
    <property type="evidence" value="ECO:0007669"/>
    <property type="project" value="UniProtKB-KW"/>
</dbReference>
<dbReference type="GO" id="GO:0003676">
    <property type="term" value="F:nucleic acid binding"/>
    <property type="evidence" value="ECO:0007669"/>
    <property type="project" value="InterPro"/>
</dbReference>
<dbReference type="AlphaFoldDB" id="A0AAD4WEF6"/>
<comment type="caution">
    <text evidence="4">The sequence shown here is derived from an EMBL/GenBank/DDBJ whole genome shotgun (WGS) entry which is preliminary data.</text>
</comment>
<dbReference type="EMBL" id="JAJFAZ020000002">
    <property type="protein sequence ID" value="KAI5341621.1"/>
    <property type="molecule type" value="Genomic_DNA"/>
</dbReference>
<feature type="domain" description="CCHC-type" evidence="3">
    <location>
        <begin position="195"/>
        <end position="209"/>
    </location>
</feature>
<dbReference type="Pfam" id="PF14223">
    <property type="entry name" value="Retrotran_gag_2"/>
    <property type="match status" value="1"/>
</dbReference>
<evidence type="ECO:0000256" key="2">
    <source>
        <dbReference type="SAM" id="MobiDB-lite"/>
    </source>
</evidence>
<keyword evidence="1" id="KW-0863">Zinc-finger</keyword>
<dbReference type="PANTHER" id="PTHR47481:SF31">
    <property type="entry name" value="OS01G0873500 PROTEIN"/>
    <property type="match status" value="1"/>
</dbReference>
<dbReference type="PANTHER" id="PTHR47481">
    <property type="match status" value="1"/>
</dbReference>
<evidence type="ECO:0000313" key="5">
    <source>
        <dbReference type="Proteomes" id="UP001054821"/>
    </source>
</evidence>
<feature type="compositionally biased region" description="Low complexity" evidence="2">
    <location>
        <begin position="154"/>
        <end position="170"/>
    </location>
</feature>
<feature type="region of interest" description="Disordered" evidence="2">
    <location>
        <begin position="123"/>
        <end position="176"/>
    </location>
</feature>
<protein>
    <recommendedName>
        <fullName evidence="3">CCHC-type domain-containing protein</fullName>
    </recommendedName>
</protein>